<evidence type="ECO:0000256" key="7">
    <source>
        <dbReference type="ARBA" id="ARBA00022549"/>
    </source>
</evidence>
<dbReference type="PDB" id="7Y4L">
    <property type="method" value="EM"/>
    <property type="resolution" value="3.30 A"/>
    <property type="chains" value="W3/y3=1-173"/>
</dbReference>
<dbReference type="PDB" id="6KGX">
    <property type="method" value="EM"/>
    <property type="resolution" value="2.80 A"/>
    <property type="chains" value="WH/yH=1-173"/>
</dbReference>
<dbReference type="PANTHER" id="PTHR34011:SF3">
    <property type="entry name" value="ALLOPHYCOCYANIN BETA CHAIN"/>
    <property type="match status" value="1"/>
</dbReference>
<evidence type="ECO:0000256" key="1">
    <source>
        <dbReference type="ARBA" id="ARBA00004185"/>
    </source>
</evidence>
<feature type="binding site" description="covalent" evidence="15">
    <location>
        <position position="82"/>
    </location>
    <ligand>
        <name>(2R,3E)-phycocyanobilin</name>
        <dbReference type="ChEBI" id="CHEBI:85275"/>
        <label>2</label>
    </ligand>
</feature>
<keyword evidence="20 21" id="KW-0002">3D-structure</keyword>
<dbReference type="EMBL" id="MF401423">
    <property type="protein sequence ID" value="ATJ02979.1"/>
    <property type="molecule type" value="Genomic_DNA"/>
</dbReference>
<keyword evidence="12 17" id="KW-0793">Thylakoid</keyword>
<keyword evidence="5 17" id="KW-0150">Chloroplast</keyword>
<dbReference type="PIRSF" id="PIRSF000081">
    <property type="entry name" value="Phycocyanin"/>
    <property type="match status" value="1"/>
</dbReference>
<dbReference type="RefSeq" id="YP_008965789.1">
    <property type="nucleotide sequence ID" value="NC_023133.1"/>
</dbReference>
<evidence type="ECO:0000256" key="8">
    <source>
        <dbReference type="ARBA" id="ARBA00022640"/>
    </source>
</evidence>
<dbReference type="GeneID" id="17964121"/>
<evidence type="ECO:0007829" key="23">
    <source>
        <dbReference type="PDB" id="7Y5E"/>
    </source>
</evidence>
<gene>
    <name evidence="19" type="primary">apcF</name>
</gene>
<dbReference type="GO" id="GO:0015979">
    <property type="term" value="P:photosynthesis"/>
    <property type="evidence" value="ECO:0007669"/>
    <property type="project" value="UniProtKB-KW"/>
</dbReference>
<keyword evidence="10 17" id="KW-0249">Electron transport</keyword>
<dbReference type="EMBL" id="AP012987">
    <property type="protein sequence ID" value="BAO23765.1"/>
    <property type="molecule type" value="Genomic_DNA"/>
</dbReference>
<reference evidence="21" key="4">
    <citation type="journal article" date="2023" name="Commun. Biol.">
        <title>The structural basis for light acclimation in phycobilisome light harvesting systems systems in Porphyridium purpureum.</title>
        <authorList>
            <person name="Dodson E.J."/>
            <person name="Ma J."/>
            <person name="Suissa Szlejf M."/>
            <person name="Maroudas-Sklare N."/>
            <person name="Paltiel Y."/>
            <person name="Adir N."/>
            <person name="Sun S."/>
            <person name="Sui S.F."/>
            <person name="Keren N."/>
        </authorList>
    </citation>
    <scope>STRUCTURE BY ELECTRON MICROSCOPY (3.00 ANGSTROMS)</scope>
</reference>
<evidence type="ECO:0000313" key="18">
    <source>
        <dbReference type="EMBL" id="ATJ02979.1"/>
    </source>
</evidence>
<keyword evidence="6 17" id="KW-0602">Photosynthesis</keyword>
<dbReference type="PDB" id="7Y5E">
    <property type="method" value="EM"/>
    <property type="resolution" value="3.30 A"/>
    <property type="chains" value="W3/y3=1-173"/>
</dbReference>
<keyword evidence="13 17" id="KW-0472">Membrane</keyword>
<dbReference type="EMDB" id="EMD-9976"/>
<evidence type="ECO:0007829" key="22">
    <source>
        <dbReference type="PDB" id="7Y4L"/>
    </source>
</evidence>
<keyword evidence="8 17" id="KW-0934">Plastid</keyword>
<dbReference type="EMDB" id="EMD-33658"/>
<keyword evidence="14 17" id="KW-0089">Bile pigment</keyword>
<dbReference type="PDBsum" id="6KGX"/>
<evidence type="ECO:0007829" key="21">
    <source>
        <dbReference type="PDB" id="7EZX"/>
    </source>
</evidence>
<dbReference type="NCBIfam" id="TIGR01337">
    <property type="entry name" value="apcB"/>
    <property type="match status" value="1"/>
</dbReference>
<dbReference type="PANTHER" id="PTHR34011">
    <property type="entry name" value="PHYCOBILISOME 32.1 KDA LINKER POLYPEPTIDE, PHYCOCYANIN-ASSOCIATED, ROD 2-RELATED"/>
    <property type="match status" value="1"/>
</dbReference>
<dbReference type="EMDB" id="EMD-31393"/>
<evidence type="ECO:0000256" key="13">
    <source>
        <dbReference type="ARBA" id="ARBA00023136"/>
    </source>
</evidence>
<dbReference type="GO" id="GO:0030089">
    <property type="term" value="C:phycobilisome"/>
    <property type="evidence" value="ECO:0007669"/>
    <property type="project" value="UniProtKB-KW"/>
</dbReference>
<dbReference type="InterPro" id="IPR006245">
    <property type="entry name" value="Allophycocyanin_b"/>
</dbReference>
<geneLocation type="plastid" evidence="19"/>
<evidence type="ECO:0000256" key="2">
    <source>
        <dbReference type="ARBA" id="ARBA00008182"/>
    </source>
</evidence>
<accession>W0RZE2</accession>
<feature type="modified residue" description="N4-methylasparagine" evidence="16">
    <location>
        <position position="77"/>
    </location>
</feature>
<evidence type="ECO:0000256" key="15">
    <source>
        <dbReference type="PIRSR" id="PIRSR000081-1"/>
    </source>
</evidence>
<dbReference type="PDB" id="7EZX">
    <property type="method" value="EM"/>
    <property type="resolution" value="3.00 A"/>
    <property type="chains" value="WP/yP=1-173"/>
</dbReference>
<dbReference type="PDB" id="7Y7A">
    <property type="method" value="EM"/>
    <property type="resolution" value="4.30 A"/>
    <property type="chains" value="WB/Wd/yB/yd=1-173"/>
</dbReference>
<keyword evidence="7" id="KW-0042">Antenna complex</keyword>
<comment type="subcellular location">
    <subcellularLocation>
        <location evidence="1 17">Plastid</location>
        <location evidence="1 17">Chloroplast thylakoid membrane</location>
        <topology evidence="1 17">Peripheral membrane protein</topology>
        <orientation evidence="1 17">Stromal side</orientation>
    </subcellularLocation>
</comment>
<reference evidence="22 23" key="5">
    <citation type="journal article" date="2023" name="Nature">
        <title>In situ structure of the red algal phycobilisome-PSII-PSI-LHC megacomplex.</title>
        <authorList>
            <person name="You X."/>
            <person name="Zhang X."/>
            <person name="Cheng J."/>
            <person name="Xiao Y."/>
            <person name="Ma J."/>
            <person name="Sun S."/>
            <person name="Zhang X."/>
            <person name="Wang H.W."/>
            <person name="Sui S.F."/>
        </authorList>
    </citation>
    <scope>STRUCTURE BY ELECTRON MICROSCOPY (3.30 ANGSTROMS)</scope>
</reference>
<evidence type="ECO:0000256" key="5">
    <source>
        <dbReference type="ARBA" id="ARBA00022528"/>
    </source>
</evidence>
<keyword evidence="4" id="KW-0488">Methylation</keyword>
<organism evidence="19">
    <name type="scientific">Porphyridium purpureum</name>
    <name type="common">Red alga</name>
    <name type="synonym">Porphyridium cruentum</name>
    <dbReference type="NCBI Taxonomy" id="35688"/>
    <lineage>
        <taxon>Eukaryota</taxon>
        <taxon>Rhodophyta</taxon>
        <taxon>Bangiophyceae</taxon>
        <taxon>Porphyridiales</taxon>
        <taxon>Porphyridiaceae</taxon>
        <taxon>Porphyridium</taxon>
    </lineage>
</organism>
<dbReference type="AlphaFoldDB" id="W0RZE2"/>
<evidence type="ECO:0000256" key="11">
    <source>
        <dbReference type="ARBA" id="ARBA00022991"/>
    </source>
</evidence>
<keyword evidence="9 17" id="KW-0605">Phycobilisome</keyword>
<evidence type="ECO:0000256" key="12">
    <source>
        <dbReference type="ARBA" id="ARBA00023078"/>
    </source>
</evidence>
<feature type="binding site" evidence="15">
    <location>
        <position position="77"/>
    </location>
    <ligand>
        <name>(2R,3E)-phycocyanobilin</name>
        <dbReference type="ChEBI" id="CHEBI:85275"/>
        <label>2</label>
    </ligand>
</feature>
<comment type="similarity">
    <text evidence="2 17">Belongs to the phycobiliprotein family.</text>
</comment>
<dbReference type="InterPro" id="IPR009050">
    <property type="entry name" value="Globin-like_sf"/>
</dbReference>
<dbReference type="InterPro" id="IPR038719">
    <property type="entry name" value="Phycobilisome_asu/bsu_sf"/>
</dbReference>
<dbReference type="GO" id="GO:0009535">
    <property type="term" value="C:chloroplast thylakoid membrane"/>
    <property type="evidence" value="ECO:0007669"/>
    <property type="project" value="UniProtKB-SubCell"/>
</dbReference>
<dbReference type="SMR" id="W0RZE2"/>
<evidence type="ECO:0000256" key="4">
    <source>
        <dbReference type="ARBA" id="ARBA00022481"/>
    </source>
</evidence>
<evidence type="ECO:0000256" key="3">
    <source>
        <dbReference type="ARBA" id="ARBA00022448"/>
    </source>
</evidence>
<dbReference type="SUPFAM" id="SSF46458">
    <property type="entry name" value="Globin-like"/>
    <property type="match status" value="1"/>
</dbReference>
<evidence type="ECO:0007829" key="20">
    <source>
        <dbReference type="PDB" id="6KGX"/>
    </source>
</evidence>
<evidence type="ECO:0000313" key="19">
    <source>
        <dbReference type="EMBL" id="BAO23765.1"/>
    </source>
</evidence>
<dbReference type="EMDB" id="EMD-33618"/>
<sequence length="173" mass="19760">MQDIITSVINQYDLSGRYLDIKGINQINNYFDTGLKRLMIAKLINKEATNLIKEASELLFIEQPELLRPCGNAFIGNAYTTRRYAACIRDIEYYLRYSAYSIIAGNNSILDERVLDGLKETYNSLLVPIGPTIRVIQLLKEIIQKKFSTENIENAIIAEPFDYLAINLSDKNL</sequence>
<reference evidence="19" key="1">
    <citation type="journal article" date="2014" name="J. Plant Res.">
        <title>Analysis of the complete plastid genome of the unicellular red alga Porphyridium purpureum.</title>
        <authorList>
            <person name="Tajima N."/>
            <person name="Sato S."/>
            <person name="Maruyama F."/>
            <person name="Kurokawa K."/>
            <person name="Ohta H."/>
            <person name="Tabata S."/>
            <person name="Sekine K."/>
            <person name="Moriyama T."/>
            <person name="Sato N."/>
        </authorList>
    </citation>
    <scope>NUCLEOTIDE SEQUENCE</scope>
</reference>
<reference evidence="20" key="3">
    <citation type="journal article" date="2020" name="Nature">
        <title>Structural basis of energy transfer in Porphyridium purpureum phycobilisome.</title>
        <authorList>
            <person name="Ma J."/>
            <person name="You X."/>
            <person name="Sun S."/>
            <person name="Wang X."/>
            <person name="Qin S."/>
            <person name="Sui S.F."/>
        </authorList>
    </citation>
    <scope>STRUCTURE BY ELECTRON MICROSCOPY (2.80 ANGSTROMS)</scope>
</reference>
<keyword evidence="11 17" id="KW-0157">Chromophore</keyword>
<dbReference type="Pfam" id="PF00502">
    <property type="entry name" value="Phycobilisome"/>
    <property type="match status" value="1"/>
</dbReference>
<protein>
    <submittedName>
        <fullName evidence="19">Allophycocyanin beta 18 subunit</fullName>
    </submittedName>
</protein>
<feature type="binding site" evidence="15">
    <location>
        <position position="87"/>
    </location>
    <ligand>
        <name>(2R,3E)-phycocyanobilin</name>
        <dbReference type="ChEBI" id="CHEBI:85275"/>
        <label>1</label>
    </ligand>
</feature>
<proteinExistence type="evidence at protein level"/>
<evidence type="ECO:0000256" key="14">
    <source>
        <dbReference type="ARBA" id="ARBA00023307"/>
    </source>
</evidence>
<name>W0RZE2_PORPP</name>
<dbReference type="Gene3D" id="1.10.490.20">
    <property type="entry name" value="Phycocyanins"/>
    <property type="match status" value="1"/>
</dbReference>
<reference evidence="18" key="2">
    <citation type="journal article" date="2017" name="Mitochondrial DNA Part B Resour">
        <title>Characterization of the complete plastid genome of Porphyridium purpureum strain CCMP1328.</title>
        <authorList>
            <person name="Bi G."/>
        </authorList>
    </citation>
    <scope>NUCLEOTIDE SEQUENCE</scope>
</reference>
<evidence type="ECO:0000256" key="10">
    <source>
        <dbReference type="ARBA" id="ARBA00022982"/>
    </source>
</evidence>
<evidence type="ECO:0000256" key="9">
    <source>
        <dbReference type="ARBA" id="ARBA00022738"/>
    </source>
</evidence>
<evidence type="ECO:0000256" key="16">
    <source>
        <dbReference type="PIRSR" id="PIRSR000081-2"/>
    </source>
</evidence>
<dbReference type="EMDB" id="EMD-33605"/>
<dbReference type="InterPro" id="IPR012128">
    <property type="entry name" value="Phycobilisome_asu/bsu"/>
</dbReference>
<evidence type="ECO:0000256" key="17">
    <source>
        <dbReference type="RuleBase" id="RU004438"/>
    </source>
</evidence>
<evidence type="ECO:0000256" key="6">
    <source>
        <dbReference type="ARBA" id="ARBA00022531"/>
    </source>
</evidence>
<keyword evidence="3 17" id="KW-0813">Transport</keyword>